<name>A0ABM8ZI86_9VIBR</name>
<organism evidence="1 2">
    <name type="scientific">Vibrio hippocampi</name>
    <dbReference type="NCBI Taxonomy" id="654686"/>
    <lineage>
        <taxon>Bacteria</taxon>
        <taxon>Pseudomonadati</taxon>
        <taxon>Pseudomonadota</taxon>
        <taxon>Gammaproteobacteria</taxon>
        <taxon>Vibrionales</taxon>
        <taxon>Vibrionaceae</taxon>
        <taxon>Vibrio</taxon>
    </lineage>
</organism>
<protein>
    <recommendedName>
        <fullName evidence="3">3-demethylubiquinone-9 3-methyltransferase</fullName>
    </recommendedName>
</protein>
<keyword evidence="2" id="KW-1185">Reference proteome</keyword>
<evidence type="ECO:0000313" key="2">
    <source>
        <dbReference type="Proteomes" id="UP000838160"/>
    </source>
</evidence>
<gene>
    <name evidence="1" type="ORF">VHP8226_01124</name>
</gene>
<evidence type="ECO:0008006" key="3">
    <source>
        <dbReference type="Google" id="ProtNLM"/>
    </source>
</evidence>
<evidence type="ECO:0000313" key="1">
    <source>
        <dbReference type="EMBL" id="CAH0525596.1"/>
    </source>
</evidence>
<dbReference type="EMBL" id="CAKLCM010000002">
    <property type="protein sequence ID" value="CAH0525596.1"/>
    <property type="molecule type" value="Genomic_DNA"/>
</dbReference>
<sequence length="64" mass="7297">MFRVGSVVEAVISQLKKDFYAHLRSSDGRNSSENSTTIAILTKEELSELENVWIQLAVWKKQQS</sequence>
<proteinExistence type="predicted"/>
<dbReference type="Proteomes" id="UP000838160">
    <property type="component" value="Unassembled WGS sequence"/>
</dbReference>
<reference evidence="1" key="1">
    <citation type="submission" date="2021-12" db="EMBL/GenBank/DDBJ databases">
        <authorList>
            <person name="Rodrigo-Torres L."/>
            <person name="Arahal R. D."/>
            <person name="Lucena T."/>
        </authorList>
    </citation>
    <scope>NUCLEOTIDE SEQUENCE</scope>
    <source>
        <strain evidence="1">CECT 8226</strain>
    </source>
</reference>
<accession>A0ABM8ZI86</accession>
<comment type="caution">
    <text evidence="1">The sequence shown here is derived from an EMBL/GenBank/DDBJ whole genome shotgun (WGS) entry which is preliminary data.</text>
</comment>